<evidence type="ECO:0000313" key="3">
    <source>
        <dbReference type="EMBL" id="CAF4567583.1"/>
    </source>
</evidence>
<organism evidence="2 4">
    <name type="scientific">Didymodactylos carnosus</name>
    <dbReference type="NCBI Taxonomy" id="1234261"/>
    <lineage>
        <taxon>Eukaryota</taxon>
        <taxon>Metazoa</taxon>
        <taxon>Spiralia</taxon>
        <taxon>Gnathifera</taxon>
        <taxon>Rotifera</taxon>
        <taxon>Eurotatoria</taxon>
        <taxon>Bdelloidea</taxon>
        <taxon>Philodinida</taxon>
        <taxon>Philodinidae</taxon>
        <taxon>Didymodactylos</taxon>
    </lineage>
</organism>
<comment type="caution">
    <text evidence="2">The sequence shown here is derived from an EMBL/GenBank/DDBJ whole genome shotgun (WGS) entry which is preliminary data.</text>
</comment>
<feature type="non-terminal residue" evidence="2">
    <location>
        <position position="1"/>
    </location>
</feature>
<sequence length="165" mass="18683">GLSILNLECKEELKCENNMTVHGDNRCQTVSRYILQTVDNDLVHVKQKLRHINVTLPKLYPFAGDKDLVASLEQQAYEQQQQQINQNKQNFGKLHLSSRIGTTSLVFAGVAFLVLVVIVIVLVYRRKKNSFPTVQLTTIQQPSVTVDFLSVANSWTSKNKALWGK</sequence>
<keyword evidence="1" id="KW-1133">Transmembrane helix</keyword>
<evidence type="ECO:0000256" key="1">
    <source>
        <dbReference type="SAM" id="Phobius"/>
    </source>
</evidence>
<name>A0A816EBP4_9BILA</name>
<keyword evidence="1" id="KW-0472">Membrane</keyword>
<dbReference type="EMBL" id="CAJNOQ010049685">
    <property type="protein sequence ID" value="CAF1646867.1"/>
    <property type="molecule type" value="Genomic_DNA"/>
</dbReference>
<accession>A0A816EBP4</accession>
<keyword evidence="4" id="KW-1185">Reference proteome</keyword>
<evidence type="ECO:0000313" key="2">
    <source>
        <dbReference type="EMBL" id="CAF1646867.1"/>
    </source>
</evidence>
<dbReference type="AlphaFoldDB" id="A0A816EBP4"/>
<reference evidence="2" key="1">
    <citation type="submission" date="2021-02" db="EMBL/GenBank/DDBJ databases">
        <authorList>
            <person name="Nowell W R."/>
        </authorList>
    </citation>
    <scope>NUCLEOTIDE SEQUENCE</scope>
</reference>
<proteinExistence type="predicted"/>
<dbReference type="Proteomes" id="UP000663829">
    <property type="component" value="Unassembled WGS sequence"/>
</dbReference>
<dbReference type="EMBL" id="CAJOBC010119514">
    <property type="protein sequence ID" value="CAF4567583.1"/>
    <property type="molecule type" value="Genomic_DNA"/>
</dbReference>
<keyword evidence="1" id="KW-0812">Transmembrane</keyword>
<gene>
    <name evidence="2" type="ORF">GPM918_LOCUS45278</name>
    <name evidence="3" type="ORF">SRO942_LOCUS47636</name>
</gene>
<dbReference type="Proteomes" id="UP000681722">
    <property type="component" value="Unassembled WGS sequence"/>
</dbReference>
<protein>
    <submittedName>
        <fullName evidence="2">Uncharacterized protein</fullName>
    </submittedName>
</protein>
<feature type="transmembrane region" description="Helical" evidence="1">
    <location>
        <begin position="105"/>
        <end position="124"/>
    </location>
</feature>
<evidence type="ECO:0000313" key="4">
    <source>
        <dbReference type="Proteomes" id="UP000663829"/>
    </source>
</evidence>